<dbReference type="EMBL" id="DS547129">
    <property type="protein sequence ID" value="EDR02651.1"/>
    <property type="molecule type" value="Genomic_DNA"/>
</dbReference>
<protein>
    <submittedName>
        <fullName evidence="1">Predicted protein</fullName>
    </submittedName>
</protein>
<sequence length="92" mass="10566">MSDRCHQYHKQAPGCTDKEVVCRGMMDWIEGEMEMVHISDVMCCRSSVPNHRFGLNWQNRTDSLVMVPVLVRARVVGSSSQFGHERNLKNCI</sequence>
<proteinExistence type="predicted"/>
<dbReference type="HOGENOM" id="CLU_2413631_0_0_1"/>
<keyword evidence="2" id="KW-1185">Reference proteome</keyword>
<evidence type="ECO:0000313" key="2">
    <source>
        <dbReference type="Proteomes" id="UP000001194"/>
    </source>
</evidence>
<dbReference type="Proteomes" id="UP000001194">
    <property type="component" value="Unassembled WGS sequence"/>
</dbReference>
<dbReference type="GeneID" id="6082322"/>
<dbReference type="InParanoid" id="B0DRR3"/>
<name>B0DRR3_LACBS</name>
<dbReference type="RefSeq" id="XP_001886695.1">
    <property type="nucleotide sequence ID" value="XM_001886660.1"/>
</dbReference>
<gene>
    <name evidence="1" type="ORF">LACBIDRAFT_308167</name>
</gene>
<accession>B0DRR3</accession>
<evidence type="ECO:0000313" key="1">
    <source>
        <dbReference type="EMBL" id="EDR02651.1"/>
    </source>
</evidence>
<organism evidence="2">
    <name type="scientific">Laccaria bicolor (strain S238N-H82 / ATCC MYA-4686)</name>
    <name type="common">Bicoloured deceiver</name>
    <name type="synonym">Laccaria laccata var. bicolor</name>
    <dbReference type="NCBI Taxonomy" id="486041"/>
    <lineage>
        <taxon>Eukaryota</taxon>
        <taxon>Fungi</taxon>
        <taxon>Dikarya</taxon>
        <taxon>Basidiomycota</taxon>
        <taxon>Agaricomycotina</taxon>
        <taxon>Agaricomycetes</taxon>
        <taxon>Agaricomycetidae</taxon>
        <taxon>Agaricales</taxon>
        <taxon>Agaricineae</taxon>
        <taxon>Hydnangiaceae</taxon>
        <taxon>Laccaria</taxon>
    </lineage>
</organism>
<reference evidence="1 2" key="1">
    <citation type="journal article" date="2008" name="Nature">
        <title>The genome of Laccaria bicolor provides insights into mycorrhizal symbiosis.</title>
        <authorList>
            <person name="Martin F."/>
            <person name="Aerts A."/>
            <person name="Ahren D."/>
            <person name="Brun A."/>
            <person name="Danchin E.G.J."/>
            <person name="Duchaussoy F."/>
            <person name="Gibon J."/>
            <person name="Kohler A."/>
            <person name="Lindquist E."/>
            <person name="Pereda V."/>
            <person name="Salamov A."/>
            <person name="Shapiro H.J."/>
            <person name="Wuyts J."/>
            <person name="Blaudez D."/>
            <person name="Buee M."/>
            <person name="Brokstein P."/>
            <person name="Canbaeck B."/>
            <person name="Cohen D."/>
            <person name="Courty P.E."/>
            <person name="Coutinho P.M."/>
            <person name="Delaruelle C."/>
            <person name="Detter J.C."/>
            <person name="Deveau A."/>
            <person name="DiFazio S."/>
            <person name="Duplessis S."/>
            <person name="Fraissinet-Tachet L."/>
            <person name="Lucic E."/>
            <person name="Frey-Klett P."/>
            <person name="Fourrey C."/>
            <person name="Feussner I."/>
            <person name="Gay G."/>
            <person name="Grimwood J."/>
            <person name="Hoegger P.J."/>
            <person name="Jain P."/>
            <person name="Kilaru S."/>
            <person name="Labbe J."/>
            <person name="Lin Y.C."/>
            <person name="Legue V."/>
            <person name="Le Tacon F."/>
            <person name="Marmeisse R."/>
            <person name="Melayah D."/>
            <person name="Montanini B."/>
            <person name="Muratet M."/>
            <person name="Nehls U."/>
            <person name="Niculita-Hirzel H."/>
            <person name="Oudot-Le Secq M.P."/>
            <person name="Peter M."/>
            <person name="Quesneville H."/>
            <person name="Rajashekar B."/>
            <person name="Reich M."/>
            <person name="Rouhier N."/>
            <person name="Schmutz J."/>
            <person name="Yin T."/>
            <person name="Chalot M."/>
            <person name="Henrissat B."/>
            <person name="Kuees U."/>
            <person name="Lucas S."/>
            <person name="Van de Peer Y."/>
            <person name="Podila G.K."/>
            <person name="Polle A."/>
            <person name="Pukkila P.J."/>
            <person name="Richardson P.M."/>
            <person name="Rouze P."/>
            <person name="Sanders I.R."/>
            <person name="Stajich J.E."/>
            <person name="Tunlid A."/>
            <person name="Tuskan G."/>
            <person name="Grigoriev I.V."/>
        </authorList>
    </citation>
    <scope>NUCLEOTIDE SEQUENCE [LARGE SCALE GENOMIC DNA]</scope>
    <source>
        <strain evidence="2">S238N-H82 / ATCC MYA-4686</strain>
    </source>
</reference>
<dbReference type="AlphaFoldDB" id="B0DRR3"/>
<dbReference type="KEGG" id="lbc:LACBIDRAFT_308167"/>